<sequence>MKTIFKGALIAVTLIFTSTSVLAQSKDKKADAIVKEMLTAMGGANNYNNTHFIQWDFVNRKLSWDKWTGNVRVENPTAKQVILVNINTLKGKVYENGDLVTDETKANPLLEKAKNWWINDSYWLVMPWKLQDPGVTLAYVKTDKLPNGKTADILQLTFSAVGVTPENKYWLYVDKENHLIQQWAYYKNFNDVEPKFLKPWNNYQKVGDILLSFDRPNEDVGPKNVVVKSTFDSTIFTEL</sequence>
<gene>
    <name evidence="2" type="ORF">SAMN05443667_107212</name>
</gene>
<feature type="chain" id="PRO_5011541651" description="Outer membrane lipoprotein-sorting protein" evidence="1">
    <location>
        <begin position="24"/>
        <end position="239"/>
    </location>
</feature>
<dbReference type="OrthoDB" id="892266at2"/>
<dbReference type="EMBL" id="FNRD01000007">
    <property type="protein sequence ID" value="SEA71474.1"/>
    <property type="molecule type" value="Genomic_DNA"/>
</dbReference>
<evidence type="ECO:0000256" key="1">
    <source>
        <dbReference type="SAM" id="SignalP"/>
    </source>
</evidence>
<name>A0A1H4DFG8_9FLAO</name>
<dbReference type="AlphaFoldDB" id="A0A1H4DFG8"/>
<proteinExistence type="predicted"/>
<evidence type="ECO:0000313" key="2">
    <source>
        <dbReference type="EMBL" id="SEA71474.1"/>
    </source>
</evidence>
<organism evidence="2 3">
    <name type="scientific">Flavobacterium gillisiae</name>
    <dbReference type="NCBI Taxonomy" id="150146"/>
    <lineage>
        <taxon>Bacteria</taxon>
        <taxon>Pseudomonadati</taxon>
        <taxon>Bacteroidota</taxon>
        <taxon>Flavobacteriia</taxon>
        <taxon>Flavobacteriales</taxon>
        <taxon>Flavobacteriaceae</taxon>
        <taxon>Flavobacterium</taxon>
    </lineage>
</organism>
<dbReference type="STRING" id="150146.SAMN05443667_107212"/>
<dbReference type="RefSeq" id="WP_091089938.1">
    <property type="nucleotide sequence ID" value="NZ_FNRD01000007.1"/>
</dbReference>
<evidence type="ECO:0000313" key="3">
    <source>
        <dbReference type="Proteomes" id="UP000198951"/>
    </source>
</evidence>
<dbReference type="Proteomes" id="UP000198951">
    <property type="component" value="Unassembled WGS sequence"/>
</dbReference>
<keyword evidence="1" id="KW-0732">Signal</keyword>
<protein>
    <recommendedName>
        <fullName evidence="4">Outer membrane lipoprotein-sorting protein</fullName>
    </recommendedName>
</protein>
<feature type="signal peptide" evidence="1">
    <location>
        <begin position="1"/>
        <end position="23"/>
    </location>
</feature>
<reference evidence="3" key="1">
    <citation type="submission" date="2016-10" db="EMBL/GenBank/DDBJ databases">
        <authorList>
            <person name="Varghese N."/>
            <person name="Submissions S."/>
        </authorList>
    </citation>
    <scope>NUCLEOTIDE SEQUENCE [LARGE SCALE GENOMIC DNA]</scope>
    <source>
        <strain evidence="3">DSM 22376</strain>
    </source>
</reference>
<keyword evidence="3" id="KW-1185">Reference proteome</keyword>
<evidence type="ECO:0008006" key="4">
    <source>
        <dbReference type="Google" id="ProtNLM"/>
    </source>
</evidence>
<accession>A0A1H4DFG8</accession>